<dbReference type="InterPro" id="IPR029063">
    <property type="entry name" value="SAM-dependent_MTases_sf"/>
</dbReference>
<keyword evidence="1" id="KW-0489">Methyltransferase</keyword>
<keyword evidence="1" id="KW-0808">Transferase</keyword>
<dbReference type="Proteomes" id="UP001064087">
    <property type="component" value="Chromosome"/>
</dbReference>
<accession>A0ABY6DCF5</accession>
<organism evidence="1 2">
    <name type="scientific">Roseovarius pelagicus</name>
    <dbReference type="NCBI Taxonomy" id="2980108"/>
    <lineage>
        <taxon>Bacteria</taxon>
        <taxon>Pseudomonadati</taxon>
        <taxon>Pseudomonadota</taxon>
        <taxon>Alphaproteobacteria</taxon>
        <taxon>Rhodobacterales</taxon>
        <taxon>Roseobacteraceae</taxon>
        <taxon>Roseovarius</taxon>
    </lineage>
</organism>
<dbReference type="Pfam" id="PF13489">
    <property type="entry name" value="Methyltransf_23"/>
    <property type="match status" value="1"/>
</dbReference>
<reference evidence="1" key="1">
    <citation type="submission" date="2022-10" db="EMBL/GenBank/DDBJ databases">
        <title>Roseovarius pelagicus sp. nov., isolated from Arctic seawater.</title>
        <authorList>
            <person name="Hong Y.W."/>
            <person name="Hwang C.Y."/>
        </authorList>
    </citation>
    <scope>NUCLEOTIDE SEQUENCE</scope>
    <source>
        <strain evidence="1">HL-MP18</strain>
    </source>
</reference>
<dbReference type="RefSeq" id="WP_263048211.1">
    <property type="nucleotide sequence ID" value="NZ_CP106738.1"/>
</dbReference>
<gene>
    <name evidence="1" type="ORF">N7U68_03260</name>
</gene>
<dbReference type="Gene3D" id="3.40.50.150">
    <property type="entry name" value="Vaccinia Virus protein VP39"/>
    <property type="match status" value="1"/>
</dbReference>
<evidence type="ECO:0000313" key="2">
    <source>
        <dbReference type="Proteomes" id="UP001064087"/>
    </source>
</evidence>
<dbReference type="GO" id="GO:0032259">
    <property type="term" value="P:methylation"/>
    <property type="evidence" value="ECO:0007669"/>
    <property type="project" value="UniProtKB-KW"/>
</dbReference>
<keyword evidence="2" id="KW-1185">Reference proteome</keyword>
<dbReference type="CDD" id="cd02440">
    <property type="entry name" value="AdoMet_MTases"/>
    <property type="match status" value="1"/>
</dbReference>
<dbReference type="SUPFAM" id="SSF53335">
    <property type="entry name" value="S-adenosyl-L-methionine-dependent methyltransferases"/>
    <property type="match status" value="1"/>
</dbReference>
<dbReference type="GO" id="GO:0008168">
    <property type="term" value="F:methyltransferase activity"/>
    <property type="evidence" value="ECO:0007669"/>
    <property type="project" value="UniProtKB-KW"/>
</dbReference>
<dbReference type="EMBL" id="CP106738">
    <property type="protein sequence ID" value="UXX83704.1"/>
    <property type="molecule type" value="Genomic_DNA"/>
</dbReference>
<sequence>MTGKFLDKAYDLDGADKTQAHYDAWAATYDAEISENGYATPGRCAAALWAKLPRPDAPILDFGCGTGLSGLALKLAGYRVIDGTDPSVEMLEGARAKNVYRTLSALDLSDPAPIPTGRYRAIAAIGVIGTGAAPARTLDLLMKTLGRGDFLVFSYNDHALADPHYVGRLNQWLDCGAARLITKDYGPHLPGQNLNSNVYVVEKN</sequence>
<evidence type="ECO:0000313" key="1">
    <source>
        <dbReference type="EMBL" id="UXX83704.1"/>
    </source>
</evidence>
<proteinExistence type="predicted"/>
<protein>
    <submittedName>
        <fullName evidence="1">Methyltransferase domain-containing protein</fullName>
    </submittedName>
</protein>
<name>A0ABY6DCF5_9RHOB</name>